<keyword evidence="1" id="KW-0812">Transmembrane</keyword>
<feature type="transmembrane region" description="Helical" evidence="1">
    <location>
        <begin position="181"/>
        <end position="203"/>
    </location>
</feature>
<keyword evidence="1" id="KW-0472">Membrane</keyword>
<accession>A0A382N0Y0</accession>
<sequence>MVLSKTINLWRNDLGKLLRYYERTKIQLKTLFLYLFLFFIFLNIGSYWFAMLTAFPNLVFGKTFSYYFKVQFPVGFLGALFDSLSFFITINIIRRALRNKGNVAYIAHLSIDILIAILATFWVLFVFTISGWIVGFFDSLHQVAEVTEMYEHETNLSRRTEGYKGLLQDAIRHPFQNLQNIYFGLLMGLSAIIPTAIHLSMFFKSLYITTFHSN</sequence>
<evidence type="ECO:0000256" key="1">
    <source>
        <dbReference type="SAM" id="Phobius"/>
    </source>
</evidence>
<dbReference type="EMBL" id="UINC01096377">
    <property type="protein sequence ID" value="SVC53211.1"/>
    <property type="molecule type" value="Genomic_DNA"/>
</dbReference>
<reference evidence="2" key="1">
    <citation type="submission" date="2018-05" db="EMBL/GenBank/DDBJ databases">
        <authorList>
            <person name="Lanie J.A."/>
            <person name="Ng W.-L."/>
            <person name="Kazmierczak K.M."/>
            <person name="Andrzejewski T.M."/>
            <person name="Davidsen T.M."/>
            <person name="Wayne K.J."/>
            <person name="Tettelin H."/>
            <person name="Glass J.I."/>
            <person name="Rusch D."/>
            <person name="Podicherti R."/>
            <person name="Tsui H.-C.T."/>
            <person name="Winkler M.E."/>
        </authorList>
    </citation>
    <scope>NUCLEOTIDE SEQUENCE</scope>
</reference>
<organism evidence="2">
    <name type="scientific">marine metagenome</name>
    <dbReference type="NCBI Taxonomy" id="408172"/>
    <lineage>
        <taxon>unclassified sequences</taxon>
        <taxon>metagenomes</taxon>
        <taxon>ecological metagenomes</taxon>
    </lineage>
</organism>
<keyword evidence="1" id="KW-1133">Transmembrane helix</keyword>
<evidence type="ECO:0000313" key="2">
    <source>
        <dbReference type="EMBL" id="SVC53211.1"/>
    </source>
</evidence>
<protein>
    <submittedName>
        <fullName evidence="2">Uncharacterized protein</fullName>
    </submittedName>
</protein>
<feature type="transmembrane region" description="Helical" evidence="1">
    <location>
        <begin position="31"/>
        <end position="50"/>
    </location>
</feature>
<feature type="transmembrane region" description="Helical" evidence="1">
    <location>
        <begin position="105"/>
        <end position="133"/>
    </location>
</feature>
<dbReference type="AlphaFoldDB" id="A0A382N0Y0"/>
<feature type="transmembrane region" description="Helical" evidence="1">
    <location>
        <begin position="70"/>
        <end position="93"/>
    </location>
</feature>
<proteinExistence type="predicted"/>
<gene>
    <name evidence="2" type="ORF">METZ01_LOCUS306065</name>
</gene>
<name>A0A382N0Y0_9ZZZZ</name>